<gene>
    <name evidence="2" type="ORF">C7212DRAFT_305131</name>
</gene>
<protein>
    <submittedName>
        <fullName evidence="2">Uncharacterized protein</fullName>
    </submittedName>
</protein>
<comment type="caution">
    <text evidence="2">The sequence shown here is derived from an EMBL/GenBank/DDBJ whole genome shotgun (WGS) entry which is preliminary data.</text>
</comment>
<organism evidence="2 3">
    <name type="scientific">Tuber magnatum</name>
    <name type="common">white Piedmont truffle</name>
    <dbReference type="NCBI Taxonomy" id="42249"/>
    <lineage>
        <taxon>Eukaryota</taxon>
        <taxon>Fungi</taxon>
        <taxon>Dikarya</taxon>
        <taxon>Ascomycota</taxon>
        <taxon>Pezizomycotina</taxon>
        <taxon>Pezizomycetes</taxon>
        <taxon>Pezizales</taxon>
        <taxon>Tuberaceae</taxon>
        <taxon>Tuber</taxon>
    </lineage>
</organism>
<dbReference type="AlphaFoldDB" id="A0A317SZ88"/>
<evidence type="ECO:0000313" key="3">
    <source>
        <dbReference type="Proteomes" id="UP000246991"/>
    </source>
</evidence>
<feature type="non-terminal residue" evidence="2">
    <location>
        <position position="63"/>
    </location>
</feature>
<accession>A0A317SZ88</accession>
<evidence type="ECO:0000313" key="2">
    <source>
        <dbReference type="EMBL" id="PWW79722.1"/>
    </source>
</evidence>
<reference evidence="2 3" key="1">
    <citation type="submission" date="2018-03" db="EMBL/GenBank/DDBJ databases">
        <title>Genomes of Pezizomycetes fungi and the evolution of truffles.</title>
        <authorList>
            <person name="Murat C."/>
            <person name="Payen T."/>
            <person name="Noel B."/>
            <person name="Kuo A."/>
            <person name="Martin F.M."/>
        </authorList>
    </citation>
    <scope>NUCLEOTIDE SEQUENCE [LARGE SCALE GENOMIC DNA]</scope>
    <source>
        <strain evidence="2">091103-1</strain>
    </source>
</reference>
<feature type="region of interest" description="Disordered" evidence="1">
    <location>
        <begin position="30"/>
        <end position="63"/>
    </location>
</feature>
<evidence type="ECO:0000256" key="1">
    <source>
        <dbReference type="SAM" id="MobiDB-lite"/>
    </source>
</evidence>
<proteinExistence type="predicted"/>
<dbReference type="Proteomes" id="UP000246991">
    <property type="component" value="Unassembled WGS sequence"/>
</dbReference>
<feature type="compositionally biased region" description="Polar residues" evidence="1">
    <location>
        <begin position="30"/>
        <end position="41"/>
    </location>
</feature>
<keyword evidence="3" id="KW-1185">Reference proteome</keyword>
<sequence length="63" mass="6664">MGPSHLLSGSRGGSILRILHFPFLGTRCSTPDTTSPTNTLLTPRDSPTGPHGCNMTLGFLPSR</sequence>
<name>A0A317SZ88_9PEZI</name>
<dbReference type="EMBL" id="PYWC01000006">
    <property type="protein sequence ID" value="PWW79722.1"/>
    <property type="molecule type" value="Genomic_DNA"/>
</dbReference>